<keyword evidence="4" id="KW-1185">Reference proteome</keyword>
<protein>
    <submittedName>
        <fullName evidence="3">Uncharacterized protein</fullName>
    </submittedName>
</protein>
<evidence type="ECO:0000256" key="1">
    <source>
        <dbReference type="SAM" id="Coils"/>
    </source>
</evidence>
<proteinExistence type="predicted"/>
<reference evidence="3 4" key="1">
    <citation type="submission" date="2019-06" db="EMBL/GenBank/DDBJ databases">
        <title>A chromosomal-level reference genome of Carpinus fangiana (Coryloideae, Betulaceae).</title>
        <authorList>
            <person name="Yang X."/>
            <person name="Wang Z."/>
            <person name="Zhang L."/>
            <person name="Hao G."/>
            <person name="Liu J."/>
            <person name="Yang Y."/>
        </authorList>
    </citation>
    <scope>NUCLEOTIDE SEQUENCE [LARGE SCALE GENOMIC DNA]</scope>
    <source>
        <strain evidence="3">Cfa_2016G</strain>
        <tissue evidence="3">Leaf</tissue>
    </source>
</reference>
<name>A0A5N6RUX0_9ROSI</name>
<feature type="compositionally biased region" description="Low complexity" evidence="2">
    <location>
        <begin position="73"/>
        <end position="82"/>
    </location>
</feature>
<feature type="coiled-coil region" evidence="1">
    <location>
        <begin position="6"/>
        <end position="40"/>
    </location>
</feature>
<organism evidence="3 4">
    <name type="scientific">Carpinus fangiana</name>
    <dbReference type="NCBI Taxonomy" id="176857"/>
    <lineage>
        <taxon>Eukaryota</taxon>
        <taxon>Viridiplantae</taxon>
        <taxon>Streptophyta</taxon>
        <taxon>Embryophyta</taxon>
        <taxon>Tracheophyta</taxon>
        <taxon>Spermatophyta</taxon>
        <taxon>Magnoliopsida</taxon>
        <taxon>eudicotyledons</taxon>
        <taxon>Gunneridae</taxon>
        <taxon>Pentapetalae</taxon>
        <taxon>rosids</taxon>
        <taxon>fabids</taxon>
        <taxon>Fagales</taxon>
        <taxon>Betulaceae</taxon>
        <taxon>Carpinus</taxon>
    </lineage>
</organism>
<gene>
    <name evidence="3" type="ORF">FH972_019851</name>
</gene>
<keyword evidence="1" id="KW-0175">Coiled coil</keyword>
<dbReference type="AlphaFoldDB" id="A0A5N6RUX0"/>
<evidence type="ECO:0000313" key="4">
    <source>
        <dbReference type="Proteomes" id="UP000327013"/>
    </source>
</evidence>
<dbReference type="Proteomes" id="UP000327013">
    <property type="component" value="Chromosome 8"/>
</dbReference>
<evidence type="ECO:0000313" key="3">
    <source>
        <dbReference type="EMBL" id="KAE8125013.1"/>
    </source>
</evidence>
<evidence type="ECO:0000256" key="2">
    <source>
        <dbReference type="SAM" id="MobiDB-lite"/>
    </source>
</evidence>
<dbReference type="EMBL" id="CM017328">
    <property type="protein sequence ID" value="KAE8125013.1"/>
    <property type="molecule type" value="Genomic_DNA"/>
</dbReference>
<accession>A0A5N6RUX0</accession>
<sequence length="105" mass="12104">MIERALEVKREQHRVAKQMAKQMQAQMAEQAKQMREYEAKMRLLVEGSGRVVTSELEVTNVMAPIPVIYRSSVDSRSNDVNVQPDDDRSEDRPWISIGHKTFTSK</sequence>
<feature type="region of interest" description="Disordered" evidence="2">
    <location>
        <begin position="73"/>
        <end position="105"/>
    </location>
</feature>